<dbReference type="Pfam" id="PF00400">
    <property type="entry name" value="WD40"/>
    <property type="match status" value="6"/>
</dbReference>
<reference evidence="5" key="3">
    <citation type="submission" date="2015-06" db="UniProtKB">
        <authorList>
            <consortium name="EnsemblProtists"/>
        </authorList>
    </citation>
    <scope>IDENTIFICATION</scope>
</reference>
<dbReference type="OrthoDB" id="6154712at2759"/>
<feature type="compositionally biased region" description="Polar residues" evidence="3">
    <location>
        <begin position="1268"/>
        <end position="1277"/>
    </location>
</feature>
<dbReference type="InterPro" id="IPR011047">
    <property type="entry name" value="Quinoprotein_ADH-like_sf"/>
</dbReference>
<feature type="compositionally biased region" description="Polar residues" evidence="3">
    <location>
        <begin position="1308"/>
        <end position="1320"/>
    </location>
</feature>
<feature type="repeat" description="WD" evidence="1">
    <location>
        <begin position="612"/>
        <end position="643"/>
    </location>
</feature>
<dbReference type="InterPro" id="IPR001680">
    <property type="entry name" value="WD40_rpt"/>
</dbReference>
<dbReference type="SUPFAM" id="SSF50998">
    <property type="entry name" value="Quinoprotein alcohol dehydrogenase-like"/>
    <property type="match status" value="1"/>
</dbReference>
<feature type="region of interest" description="Disordered" evidence="3">
    <location>
        <begin position="1042"/>
        <end position="1153"/>
    </location>
</feature>
<dbReference type="Gene3D" id="2.130.10.10">
    <property type="entry name" value="YVTN repeat-like/Quinoprotein amine dehydrogenase"/>
    <property type="match status" value="4"/>
</dbReference>
<dbReference type="Proteomes" id="UP000011087">
    <property type="component" value="Unassembled WGS sequence"/>
</dbReference>
<reference evidence="6" key="2">
    <citation type="submission" date="2012-11" db="EMBL/GenBank/DDBJ databases">
        <authorList>
            <person name="Kuo A."/>
            <person name="Curtis B.A."/>
            <person name="Tanifuji G."/>
            <person name="Burki F."/>
            <person name="Gruber A."/>
            <person name="Irimia M."/>
            <person name="Maruyama S."/>
            <person name="Arias M.C."/>
            <person name="Ball S.G."/>
            <person name="Gile G.H."/>
            <person name="Hirakawa Y."/>
            <person name="Hopkins J.F."/>
            <person name="Rensing S.A."/>
            <person name="Schmutz J."/>
            <person name="Symeonidi A."/>
            <person name="Elias M."/>
            <person name="Eveleigh R.J."/>
            <person name="Herman E.K."/>
            <person name="Klute M.J."/>
            <person name="Nakayama T."/>
            <person name="Obornik M."/>
            <person name="Reyes-Prieto A."/>
            <person name="Armbrust E.V."/>
            <person name="Aves S.J."/>
            <person name="Beiko R.G."/>
            <person name="Coutinho P."/>
            <person name="Dacks J.B."/>
            <person name="Durnford D.G."/>
            <person name="Fast N.M."/>
            <person name="Green B.R."/>
            <person name="Grisdale C."/>
            <person name="Hempe F."/>
            <person name="Henrissat B."/>
            <person name="Hoppner M.P."/>
            <person name="Ishida K.-I."/>
            <person name="Kim E."/>
            <person name="Koreny L."/>
            <person name="Kroth P.G."/>
            <person name="Liu Y."/>
            <person name="Malik S.-B."/>
            <person name="Maier U.G."/>
            <person name="McRose D."/>
            <person name="Mock T."/>
            <person name="Neilson J.A."/>
            <person name="Onodera N.T."/>
            <person name="Poole A.M."/>
            <person name="Pritham E.J."/>
            <person name="Richards T.A."/>
            <person name="Rocap G."/>
            <person name="Roy S.W."/>
            <person name="Sarai C."/>
            <person name="Schaack S."/>
            <person name="Shirato S."/>
            <person name="Slamovits C.H."/>
            <person name="Spencer D.F."/>
            <person name="Suzuki S."/>
            <person name="Worden A.Z."/>
            <person name="Zauner S."/>
            <person name="Barry K."/>
            <person name="Bell C."/>
            <person name="Bharti A.K."/>
            <person name="Crow J.A."/>
            <person name="Grimwood J."/>
            <person name="Kramer R."/>
            <person name="Lindquist E."/>
            <person name="Lucas S."/>
            <person name="Salamov A."/>
            <person name="McFadden G.I."/>
            <person name="Lane C.E."/>
            <person name="Keeling P.J."/>
            <person name="Gray M.W."/>
            <person name="Grigoriev I.V."/>
            <person name="Archibald J.M."/>
        </authorList>
    </citation>
    <scope>NUCLEOTIDE SEQUENCE</scope>
    <source>
        <strain evidence="6">CCMP2712</strain>
    </source>
</reference>
<organism evidence="4">
    <name type="scientific">Guillardia theta (strain CCMP2712)</name>
    <name type="common">Cryptophyte</name>
    <dbReference type="NCBI Taxonomy" id="905079"/>
    <lineage>
        <taxon>Eukaryota</taxon>
        <taxon>Cryptophyceae</taxon>
        <taxon>Pyrenomonadales</taxon>
        <taxon>Geminigeraceae</taxon>
        <taxon>Guillardia</taxon>
    </lineage>
</organism>
<dbReference type="OMA" id="LYDHENT"/>
<sequence length="1856" mass="201721">MMQLEKVIGNTIKSSCALSVNAVTGEFAYPAGCVLVFYNPRKNRQTHYFSSSNNKALQCSAFSADGCYVAAGESGRQPSVHVWDTSSGTHLAELQGHSFTVKAIQLSRDGRLLASAGSRGDGRLKVWEWRSGTLIANARFKIEIHSLDFSSSDNVLVSAGAEGHLKYWDIRPTTTSNSKAQGMKGRKAIMEGGPPTAGDFVEIASNLTRNNELIVYAVTSDGFLLSFDADRAVDKWVDLKSRKVSSLAVNDSHVACACCDGLVRLFHPETLEYIATLPRPPPFRPKDTAESARSNPVEAVWPDTLSVRLTRDGQRLGCAYSDRSLFIWDLRDAKKVCRCRAMYSHAGSIWDLEFLNKDSAERLGFAPDTFVTCSSDSTLRLWCLPQAHATKEHGSKGHSLRDLLAVAECDDNANTSSTNGKSRTGGGLRCVRISTDGRYVASGDKAGNLRVHKISPDMEMKVFLEAHDAEVLSLDFGGINGALLASGGRDKLIHLFDADSDYDLIDTFEDHTSAVTCVRFAGKGSRLVSCGGDKKLAFKSITQTSTGAKGRTKIDVKHVEHLVDNTIYDVCVDRTGKLAVTAGQDNSLTLWDTFSGSRKRRYEMEVECTLRVRFDPSGRYTATTSSDKGIRLYDLQSGKMLCKAFGHSEPVTVVAFSPSSQHLVSCSCDGCIFVWKLPDFLINSISSQDLESKDPSLLQEKSGKSSSGQQANQSTAKKPGISDLMKIQEESKNDASIKKGESADLLQRQKAMLSSLLAEQDRPENRRSNTTTMDATTSNGQIFTSPENAQNAKITSVDTARRILMRGWNESPSEQLNENVSIHTSTDDDDLQVENLDDPTEGGTESDSKATQESDEEDDEDVVGTIDNDDDKNEFTVLTSAGVRLSQGYDMKHKDEVKTSIKEERDSDDDSEADNKTVTEDSVVDNQTFLKEALSEETVVIDPRSSLRVSRSTSHLLHKQIREALGKVDNREKAQETGEEQEDDFAFQTPRESTHDSSIPLATPESRDRSNIAREKNQALAREIENMRERLRAMGMCGGSWNTDQEVPNPTPAVSQISSAVPSLMSSPAKPTPNSKIASTSRMAQGNRKQEQHGTKGALDTNAMPPPTEGRSAVRPEPKAGEAMPPSQSATGTMAEQQLETNKEPTAEGSPGKLSLFAKMRYAGTVKAAERADTGISSSAKDVYTAVGAEETSLAQERQRLREEAKKKAEENVELLRQADEQARKEKFRGAKEEAEKIRLRLKELESRKKQSLGANISDVQLNATKESLETTTSSAGSVKEQILQESSSRRPGQTPTGTQREGPEMLESTSSSMGSTAGRTLSKEELQIAAARAAAKKLEVEEAKRKAMEADQALREAYEAANQERLQREQEMMMIKNQQVMLTKESDQEIGARRTAELAAVSALEQLKRLKDSSTSVATAPGAEARDGERLQPTGGIQARAPAEKDSSHRPDGKEATDAGQMLQVGVLSWASELGVEVVSPITLSEGPAGQSSFQHAGGDELCQQATGDETAGEEVLLVSTQHVQTESGPEVFERPSGAGELEDDSVDIEILEGKEEEVNSEGKGWLVRESCEHEALSTVIEPSGDEEIPEELDACESSSSNSAEQTGGAALEKNQPNLEGPLESQVTFEEGKDESEMKSTEAASGQGFTSLEFQSQAELPTKTYTYSPEVPLMPARLGDPNHPLRKLDIDASDFTLNSEMDETTSVRDQTCSAVDAGNRLRASVNATLDQYNIARASGSRQAMADVIAALRHSQHVINQVLDAYDSEVLQHSSRLCEETPAKVENQVTPLPVFNTDASRAARNVPALPLYPSHAFSVPSSGLPSARSSVDLGGSVSQRSQFGTNYSAISGSPRL</sequence>
<feature type="coiled-coil region" evidence="2">
    <location>
        <begin position="1191"/>
        <end position="1255"/>
    </location>
</feature>
<feature type="compositionally biased region" description="Polar residues" evidence="3">
    <location>
        <begin position="1126"/>
        <end position="1140"/>
    </location>
</feature>
<keyword evidence="1" id="KW-0853">WD repeat</keyword>
<feature type="compositionally biased region" description="Polar residues" evidence="3">
    <location>
        <begin position="1042"/>
        <end position="1066"/>
    </location>
</feature>
<feature type="compositionally biased region" description="Polar residues" evidence="3">
    <location>
        <begin position="1284"/>
        <end position="1300"/>
    </location>
</feature>
<dbReference type="PaxDb" id="55529-EKX47079"/>
<gene>
    <name evidence="4" type="ORF">GUITHDRAFT_162765</name>
</gene>
<evidence type="ECO:0008006" key="7">
    <source>
        <dbReference type="Google" id="ProtNLM"/>
    </source>
</evidence>
<evidence type="ECO:0000256" key="1">
    <source>
        <dbReference type="PROSITE-ProRule" id="PRU00221"/>
    </source>
</evidence>
<feature type="compositionally biased region" description="Acidic residues" evidence="3">
    <location>
        <begin position="1585"/>
        <end position="1596"/>
    </location>
</feature>
<feature type="compositionally biased region" description="Basic and acidic residues" evidence="3">
    <location>
        <begin position="1005"/>
        <end position="1014"/>
    </location>
</feature>
<dbReference type="PANTHER" id="PTHR45589">
    <property type="entry name" value="WD REPEAT DOMAIN 62, ISOFORM G"/>
    <property type="match status" value="1"/>
</dbReference>
<dbReference type="InterPro" id="IPR036322">
    <property type="entry name" value="WD40_repeat_dom_sf"/>
</dbReference>
<feature type="region of interest" description="Disordered" evidence="3">
    <location>
        <begin position="1523"/>
        <end position="1544"/>
    </location>
</feature>
<feature type="compositionally biased region" description="Polar residues" evidence="3">
    <location>
        <begin position="1072"/>
        <end position="1084"/>
    </location>
</feature>
<dbReference type="HOGENOM" id="CLU_236768_0_0_1"/>
<feature type="repeat" description="WD" evidence="1">
    <location>
        <begin position="565"/>
        <end position="601"/>
    </location>
</feature>
<proteinExistence type="predicted"/>
<dbReference type="PROSITE" id="PS50082">
    <property type="entry name" value="WD_REPEATS_2"/>
    <property type="match status" value="4"/>
</dbReference>
<dbReference type="CDD" id="cd00200">
    <property type="entry name" value="WD40"/>
    <property type="match status" value="1"/>
</dbReference>
<feature type="repeat" description="WD" evidence="1">
    <location>
        <begin position="644"/>
        <end position="677"/>
    </location>
</feature>
<dbReference type="eggNOG" id="KOG1408">
    <property type="taxonomic scope" value="Eukaryota"/>
</dbReference>
<feature type="region of interest" description="Disordered" evidence="3">
    <location>
        <begin position="895"/>
        <end position="920"/>
    </location>
</feature>
<feature type="compositionally biased region" description="Acidic residues" evidence="3">
    <location>
        <begin position="827"/>
        <end position="840"/>
    </location>
</feature>
<dbReference type="KEGG" id="gtt:GUITHDRAFT_162765"/>
<dbReference type="SUPFAM" id="SSF50978">
    <property type="entry name" value="WD40 repeat-like"/>
    <property type="match status" value="1"/>
</dbReference>
<feature type="region of interest" description="Disordered" evidence="3">
    <location>
        <begin position="1411"/>
        <end position="1461"/>
    </location>
</feature>
<feature type="compositionally biased region" description="Acidic residues" evidence="3">
    <location>
        <begin position="853"/>
        <end position="872"/>
    </location>
</feature>
<dbReference type="GeneID" id="17303855"/>
<feature type="region of interest" description="Disordered" evidence="3">
    <location>
        <begin position="967"/>
        <end position="1014"/>
    </location>
</feature>
<dbReference type="RefSeq" id="XP_005834059.1">
    <property type="nucleotide sequence ID" value="XM_005834002.1"/>
</dbReference>
<evidence type="ECO:0000256" key="2">
    <source>
        <dbReference type="SAM" id="Coils"/>
    </source>
</evidence>
<dbReference type="EnsemblProtists" id="EKX47079">
    <property type="protein sequence ID" value="EKX47079"/>
    <property type="gene ID" value="GUITHDRAFT_162765"/>
</dbReference>
<feature type="compositionally biased region" description="Polar residues" evidence="3">
    <location>
        <begin position="1598"/>
        <end position="1607"/>
    </location>
</feature>
<accession>L1JG10</accession>
<reference evidence="4 6" key="1">
    <citation type="journal article" date="2012" name="Nature">
        <title>Algal genomes reveal evolutionary mosaicism and the fate of nucleomorphs.</title>
        <authorList>
            <consortium name="DOE Joint Genome Institute"/>
            <person name="Curtis B.A."/>
            <person name="Tanifuji G."/>
            <person name="Burki F."/>
            <person name="Gruber A."/>
            <person name="Irimia M."/>
            <person name="Maruyama S."/>
            <person name="Arias M.C."/>
            <person name="Ball S.G."/>
            <person name="Gile G.H."/>
            <person name="Hirakawa Y."/>
            <person name="Hopkins J.F."/>
            <person name="Kuo A."/>
            <person name="Rensing S.A."/>
            <person name="Schmutz J."/>
            <person name="Symeonidi A."/>
            <person name="Elias M."/>
            <person name="Eveleigh R.J."/>
            <person name="Herman E.K."/>
            <person name="Klute M.J."/>
            <person name="Nakayama T."/>
            <person name="Obornik M."/>
            <person name="Reyes-Prieto A."/>
            <person name="Armbrust E.V."/>
            <person name="Aves S.J."/>
            <person name="Beiko R.G."/>
            <person name="Coutinho P."/>
            <person name="Dacks J.B."/>
            <person name="Durnford D.G."/>
            <person name="Fast N.M."/>
            <person name="Green B.R."/>
            <person name="Grisdale C.J."/>
            <person name="Hempel F."/>
            <person name="Henrissat B."/>
            <person name="Hoppner M.P."/>
            <person name="Ishida K."/>
            <person name="Kim E."/>
            <person name="Koreny L."/>
            <person name="Kroth P.G."/>
            <person name="Liu Y."/>
            <person name="Malik S.B."/>
            <person name="Maier U.G."/>
            <person name="McRose D."/>
            <person name="Mock T."/>
            <person name="Neilson J.A."/>
            <person name="Onodera N.T."/>
            <person name="Poole A.M."/>
            <person name="Pritham E.J."/>
            <person name="Richards T.A."/>
            <person name="Rocap G."/>
            <person name="Roy S.W."/>
            <person name="Sarai C."/>
            <person name="Schaack S."/>
            <person name="Shirato S."/>
            <person name="Slamovits C.H."/>
            <person name="Spencer D.F."/>
            <person name="Suzuki S."/>
            <person name="Worden A.Z."/>
            <person name="Zauner S."/>
            <person name="Barry K."/>
            <person name="Bell C."/>
            <person name="Bharti A.K."/>
            <person name="Crow J.A."/>
            <person name="Grimwood J."/>
            <person name="Kramer R."/>
            <person name="Lindquist E."/>
            <person name="Lucas S."/>
            <person name="Salamov A."/>
            <person name="McFadden G.I."/>
            <person name="Lane C.E."/>
            <person name="Keeling P.J."/>
            <person name="Gray M.W."/>
            <person name="Grigoriev I.V."/>
            <person name="Archibald J.M."/>
        </authorList>
    </citation>
    <scope>NUCLEOTIDE SEQUENCE</scope>
    <source>
        <strain evidence="4 6">CCMP2712</strain>
    </source>
</reference>
<name>L1JG10_GUITC</name>
<dbReference type="PANTHER" id="PTHR45589:SF1">
    <property type="entry name" value="WD REPEAT DOMAIN 62, ISOFORM G"/>
    <property type="match status" value="1"/>
</dbReference>
<feature type="compositionally biased region" description="Polar residues" evidence="3">
    <location>
        <begin position="768"/>
        <end position="793"/>
    </location>
</feature>
<feature type="compositionally biased region" description="Basic and acidic residues" evidence="3">
    <location>
        <begin position="895"/>
        <end position="905"/>
    </location>
</feature>
<dbReference type="PROSITE" id="PS50294">
    <property type="entry name" value="WD_REPEATS_REGION"/>
    <property type="match status" value="1"/>
</dbReference>
<evidence type="ECO:0000256" key="3">
    <source>
        <dbReference type="SAM" id="MobiDB-lite"/>
    </source>
</evidence>
<dbReference type="STRING" id="905079.L1JG10"/>
<feature type="repeat" description="WD" evidence="1">
    <location>
        <begin position="144"/>
        <end position="178"/>
    </location>
</feature>
<evidence type="ECO:0000313" key="5">
    <source>
        <dbReference type="EnsemblProtists" id="EKX47079"/>
    </source>
</evidence>
<feature type="compositionally biased region" description="Basic and acidic residues" evidence="3">
    <location>
        <begin position="967"/>
        <end position="976"/>
    </location>
</feature>
<dbReference type="EMBL" id="JH992991">
    <property type="protein sequence ID" value="EKX47079.1"/>
    <property type="molecule type" value="Genomic_DNA"/>
</dbReference>
<feature type="compositionally biased region" description="Low complexity" evidence="3">
    <location>
        <begin position="696"/>
        <end position="714"/>
    </location>
</feature>
<evidence type="ECO:0000313" key="6">
    <source>
        <dbReference type="Proteomes" id="UP000011087"/>
    </source>
</evidence>
<feature type="region of interest" description="Disordered" evidence="3">
    <location>
        <begin position="692"/>
        <end position="722"/>
    </location>
</feature>
<feature type="region of interest" description="Disordered" evidence="3">
    <location>
        <begin position="1581"/>
        <end position="1647"/>
    </location>
</feature>
<evidence type="ECO:0000313" key="4">
    <source>
        <dbReference type="EMBL" id="EKX47079.1"/>
    </source>
</evidence>
<feature type="compositionally biased region" description="Basic and acidic residues" evidence="3">
    <location>
        <begin position="1443"/>
        <end position="1458"/>
    </location>
</feature>
<feature type="region of interest" description="Disordered" evidence="3">
    <location>
        <begin position="1268"/>
        <end position="1325"/>
    </location>
</feature>
<feature type="region of interest" description="Disordered" evidence="3">
    <location>
        <begin position="823"/>
        <end position="872"/>
    </location>
</feature>
<keyword evidence="6" id="KW-1185">Reference proteome</keyword>
<dbReference type="SMART" id="SM00320">
    <property type="entry name" value="WD40"/>
    <property type="match status" value="12"/>
</dbReference>
<keyword evidence="2" id="KW-0175">Coiled coil</keyword>
<dbReference type="InterPro" id="IPR052779">
    <property type="entry name" value="WDR62"/>
</dbReference>
<dbReference type="InterPro" id="IPR015943">
    <property type="entry name" value="WD40/YVTN_repeat-like_dom_sf"/>
</dbReference>
<protein>
    <recommendedName>
        <fullName evidence="7">Anaphase-promoting complex subunit 4 WD40 domain-containing protein</fullName>
    </recommendedName>
</protein>
<feature type="region of interest" description="Disordered" evidence="3">
    <location>
        <begin position="757"/>
        <end position="793"/>
    </location>
</feature>